<gene>
    <name evidence="1" type="ORF">AGR2A_pa40011</name>
</gene>
<name>A0A9W5B723_9HYPH</name>
<dbReference type="Proteomes" id="UP000191933">
    <property type="component" value="Unassembled WGS sequence"/>
</dbReference>
<proteinExistence type="predicted"/>
<organism evidence="1 2">
    <name type="scientific">Agrobacterium genomosp. 2 str. CFBP 5494</name>
    <dbReference type="NCBI Taxonomy" id="1183436"/>
    <lineage>
        <taxon>Bacteria</taxon>
        <taxon>Pseudomonadati</taxon>
        <taxon>Pseudomonadota</taxon>
        <taxon>Alphaproteobacteria</taxon>
        <taxon>Hyphomicrobiales</taxon>
        <taxon>Rhizobiaceae</taxon>
        <taxon>Rhizobium/Agrobacterium group</taxon>
        <taxon>Agrobacterium</taxon>
        <taxon>Agrobacterium tumefaciens complex</taxon>
    </lineage>
</organism>
<keyword evidence="2" id="KW-1185">Reference proteome</keyword>
<accession>A0A9W5B723</accession>
<dbReference type="AlphaFoldDB" id="A0A9W5B723"/>
<comment type="caution">
    <text evidence="1">The sequence shown here is derived from an EMBL/GenBank/DDBJ whole genome shotgun (WGS) entry which is preliminary data.</text>
</comment>
<reference evidence="1 2" key="1">
    <citation type="submission" date="2016-01" db="EMBL/GenBank/DDBJ databases">
        <authorList>
            <person name="Regsiter A."/>
            <person name="william w."/>
        </authorList>
    </citation>
    <scope>NUCLEOTIDE SEQUENCE [LARGE SCALE GENOMIC DNA]</scope>
    <source>
        <strain evidence="1 2">CFBP 5494</strain>
    </source>
</reference>
<dbReference type="EMBL" id="FBVY01000042">
    <property type="protein sequence ID" value="CUX01928.1"/>
    <property type="molecule type" value="Genomic_DNA"/>
</dbReference>
<protein>
    <submittedName>
        <fullName evidence="1">Uncharacterized protein</fullName>
    </submittedName>
</protein>
<evidence type="ECO:0000313" key="2">
    <source>
        <dbReference type="Proteomes" id="UP000191933"/>
    </source>
</evidence>
<evidence type="ECO:0000313" key="1">
    <source>
        <dbReference type="EMBL" id="CUX01928.1"/>
    </source>
</evidence>
<sequence length="57" mass="6506">MTPPKRRHQIILDRFKIEFLRKLCGEVTADNTVATFSCPVSMASRPTKNGDRLLTED</sequence>